<evidence type="ECO:0000313" key="2">
    <source>
        <dbReference type="Proteomes" id="UP000620596"/>
    </source>
</evidence>
<proteinExistence type="predicted"/>
<organism evidence="1 2">
    <name type="scientific">Polaromonas eurypsychrophila</name>
    <dbReference type="NCBI Taxonomy" id="1614635"/>
    <lineage>
        <taxon>Bacteria</taxon>
        <taxon>Pseudomonadati</taxon>
        <taxon>Pseudomonadota</taxon>
        <taxon>Betaproteobacteria</taxon>
        <taxon>Burkholderiales</taxon>
        <taxon>Comamonadaceae</taxon>
        <taxon>Polaromonas</taxon>
    </lineage>
</organism>
<dbReference type="EMBL" id="BMIG01000015">
    <property type="protein sequence ID" value="GGB09546.1"/>
    <property type="molecule type" value="Genomic_DNA"/>
</dbReference>
<reference evidence="1" key="1">
    <citation type="journal article" date="2014" name="Int. J. Syst. Evol. Microbiol.">
        <title>Complete genome sequence of Corynebacterium casei LMG S-19264T (=DSM 44701T), isolated from a smear-ripened cheese.</title>
        <authorList>
            <consortium name="US DOE Joint Genome Institute (JGI-PGF)"/>
            <person name="Walter F."/>
            <person name="Albersmeier A."/>
            <person name="Kalinowski J."/>
            <person name="Ruckert C."/>
        </authorList>
    </citation>
    <scope>NUCLEOTIDE SEQUENCE</scope>
    <source>
        <strain evidence="1">CGMCC 1.15322</strain>
    </source>
</reference>
<protein>
    <recommendedName>
        <fullName evidence="3">Sulfotransferase family protein</fullName>
    </recommendedName>
</protein>
<comment type="caution">
    <text evidence="1">The sequence shown here is derived from an EMBL/GenBank/DDBJ whole genome shotgun (WGS) entry which is preliminary data.</text>
</comment>
<keyword evidence="2" id="KW-1185">Reference proteome</keyword>
<dbReference type="InterPro" id="IPR027417">
    <property type="entry name" value="P-loop_NTPase"/>
</dbReference>
<evidence type="ECO:0000313" key="1">
    <source>
        <dbReference type="EMBL" id="GGB09546.1"/>
    </source>
</evidence>
<sequence>MSVSAKCIFVLGMHRSGTSALTGLLCQFGAIAGKDLLPANDSNPKGFFESRAVVDLNNAILQAAGSSWDDMQALPVDWQRPPEMQPLRSDIAALFSSLFVAEGLRVIKDPRLSKTLPLWLDVLMEFGVQPVVVICVREPGTVAQSEKLMKGFPSLKSLLLYLDYGLHAELHSRNVTRTIVAYSDLLADWQGVLKRVDEELGLGLPLEAPGLAARGADFISPGLNRSQLDVGEFQRCGTLAEMAHTLYEALRVPNANEIDVLRQRFIAYQGDMQPWGVVLQHVQAIEERFPNVDLGQRFSYPRMQSRLSWTDTLAAEFDLANVVLSNWVYRAGRQSVHLSFDRRCVVEKFRLTFVNRPAYVRVHSLVLRQGSAVLGRWEHIREWLIGQSDSAFDLTDRANDAIDAWLFLDSKSYVDIKLPGNQRLSLDLHCHLDLDIEVADSSAAVNPLLAKLGQLSAEVIKLRKQWQARATKPAKEKHVFALVSDLTDLHGLLQQGLQMRDQKIVAQQHLFDHMREDLLRAEAQLDLLKDVMIGNLDDDPF</sequence>
<reference evidence="1" key="2">
    <citation type="submission" date="2020-09" db="EMBL/GenBank/DDBJ databases">
        <authorList>
            <person name="Sun Q."/>
            <person name="Zhou Y."/>
        </authorList>
    </citation>
    <scope>NUCLEOTIDE SEQUENCE</scope>
    <source>
        <strain evidence="1">CGMCC 1.15322</strain>
    </source>
</reference>
<dbReference type="Proteomes" id="UP000620596">
    <property type="component" value="Unassembled WGS sequence"/>
</dbReference>
<evidence type="ECO:0008006" key="3">
    <source>
        <dbReference type="Google" id="ProtNLM"/>
    </source>
</evidence>
<dbReference type="AlphaFoldDB" id="A0A916WKT5"/>
<dbReference type="SUPFAM" id="SSF52540">
    <property type="entry name" value="P-loop containing nucleoside triphosphate hydrolases"/>
    <property type="match status" value="1"/>
</dbReference>
<dbReference type="Gene3D" id="3.40.50.300">
    <property type="entry name" value="P-loop containing nucleotide triphosphate hydrolases"/>
    <property type="match status" value="1"/>
</dbReference>
<accession>A0A916WKT5</accession>
<name>A0A916WKT5_9BURK</name>
<gene>
    <name evidence="1" type="ORF">GCM10011496_33060</name>
</gene>